<name>A0AAV0AFK8_PHAPC</name>
<dbReference type="AlphaFoldDB" id="A0AAV0AFK8"/>
<dbReference type="Proteomes" id="UP001153365">
    <property type="component" value="Unassembled WGS sequence"/>
</dbReference>
<keyword evidence="2" id="KW-1185">Reference proteome</keyword>
<sequence>MFVLIHSCVTINSIESAGTKLLESDSGSRILHSPTMKIKLECSETFEEKKLEKTFPRQSKKRSVIEFEKVHSSVRNWIHPEASSANLDNELIGVEPSWDDIFFANAEFENRPHDPGPSSQSPSIDLLRFLKNSELLNGQQSEILSHEIFSPFSQIESKETGEETFMPLQKHHTNESSKKYTTFLEVDENDHRMPKSRPTISSWSVNTDESNNETIMSNHPSISTIESILFDEFEFFDNYYSQMKDLPWLIKYKRKLAEIYDEPNIPNEPLSRIEEILGDPRTGKFVFSGVPLSEVEREEGHCTEEGIKILAFGFNNLFHFFNKYSYQNNKKTVHREKLLHDLFLEFDNHFLGSNAYQHSNSFDAPIFSDSTAVSHKKQFSGEDEKAFFGSKNHSAQ</sequence>
<gene>
    <name evidence="1" type="ORF">PPACK8108_LOCUS780</name>
</gene>
<evidence type="ECO:0000313" key="1">
    <source>
        <dbReference type="EMBL" id="CAH7666427.1"/>
    </source>
</evidence>
<comment type="caution">
    <text evidence="1">The sequence shown here is derived from an EMBL/GenBank/DDBJ whole genome shotgun (WGS) entry which is preliminary data.</text>
</comment>
<dbReference type="EMBL" id="CALTRL010000109">
    <property type="protein sequence ID" value="CAH7666427.1"/>
    <property type="molecule type" value="Genomic_DNA"/>
</dbReference>
<accession>A0AAV0AFK8</accession>
<organism evidence="1 2">
    <name type="scientific">Phakopsora pachyrhizi</name>
    <name type="common">Asian soybean rust disease fungus</name>
    <dbReference type="NCBI Taxonomy" id="170000"/>
    <lineage>
        <taxon>Eukaryota</taxon>
        <taxon>Fungi</taxon>
        <taxon>Dikarya</taxon>
        <taxon>Basidiomycota</taxon>
        <taxon>Pucciniomycotina</taxon>
        <taxon>Pucciniomycetes</taxon>
        <taxon>Pucciniales</taxon>
        <taxon>Phakopsoraceae</taxon>
        <taxon>Phakopsora</taxon>
    </lineage>
</organism>
<proteinExistence type="predicted"/>
<protein>
    <submittedName>
        <fullName evidence="1">Expressed protein</fullName>
    </submittedName>
</protein>
<evidence type="ECO:0000313" key="2">
    <source>
        <dbReference type="Proteomes" id="UP001153365"/>
    </source>
</evidence>
<reference evidence="1" key="1">
    <citation type="submission" date="2022-06" db="EMBL/GenBank/DDBJ databases">
        <authorList>
            <consortium name="SYNGENTA / RWTH Aachen University"/>
        </authorList>
    </citation>
    <scope>NUCLEOTIDE SEQUENCE</scope>
</reference>